<sequence>MFGSTRNTITRSGKQQPGKMVIVDLSPGELLDPRYEVVPFRGRAAELRELDRWVDGGGSSVLLLHGPAGVGKTRLARRLAAGAPVRVVDDADLLPWRELHDLLREPDTHVLLLARTAGWWWSAARQRAADLGRTGAELALGPCPEQHAASFADACDRFADALDLPRPTAPAAPDPAAPDPAAPDPAVATYHDLHLSALAVVHGVRDPDRADLVRWLVSVDPAATDRGRLAEDVLAVALLDERIEPECTPETLEALLRAADRWPHVPRRAERLFAARPDLARTATAATLRAVAGLPAAAAAVARDVFDDARFHGDPLPAVLTRALLRDRDRDRHDDRDRHRDNDPDRHPHRDRAGGAGKSELAELHGVLSARAALAALREEALEATSLEVGLYRELTAADPVEHRSALADALGDLGLKLVAVGRDAEAVTAAEEAVELCRLAAAEDVDYAPRLVGALDQLSLRYAAVGRRDEALAAVAEAAVRCRDLAGHQHALFGLDLAKVTHHHAARLFDAGRREEAARTARLAVARWRSVAAGDPRFEADLARALLSVAALLTSCGLPEEAVAAVEESVAVLRRLARANPRDFEPELAGALGELAAAHRDRPVEAAAAADEVVLVRRRLARGGDPDAVARLAAALVARVDVAADGGAGVLERRSVAEAAVVLLRPSAVRHPAAVTAARAKVVGLLLAAGREREARRLAEEVLVAAGDLPHHVLVAQGPEPARALRALADELPETDELAARLVERAAATWRDLLGRHRAAATAFPEAVHRAAVLRRAQDHPGAADHARWAVLAWQLTGAPDELAAEARYADALLFRVRLCVEGNTDLDRALLLAHRAVEVLRAAGAPAEVCRGATAAVDDVLRAHADPEVARARPRASSW</sequence>
<dbReference type="Pfam" id="PF13191">
    <property type="entry name" value="AAA_16"/>
    <property type="match status" value="1"/>
</dbReference>
<dbReference type="Gene3D" id="3.40.50.300">
    <property type="entry name" value="P-loop containing nucleotide triphosphate hydrolases"/>
    <property type="match status" value="1"/>
</dbReference>
<dbReference type="EMBL" id="JBHSQO010000024">
    <property type="protein sequence ID" value="MFC6092055.1"/>
    <property type="molecule type" value="Genomic_DNA"/>
</dbReference>
<proteinExistence type="predicted"/>
<protein>
    <submittedName>
        <fullName evidence="3">AAA family ATPase</fullName>
    </submittedName>
</protein>
<gene>
    <name evidence="3" type="ORF">ACFP3R_22530</name>
</gene>
<keyword evidence="4" id="KW-1185">Reference proteome</keyword>
<reference evidence="4" key="1">
    <citation type="journal article" date="2019" name="Int. J. Syst. Evol. Microbiol.">
        <title>The Global Catalogue of Microorganisms (GCM) 10K type strain sequencing project: providing services to taxonomists for standard genome sequencing and annotation.</title>
        <authorList>
            <consortium name="The Broad Institute Genomics Platform"/>
            <consortium name="The Broad Institute Genome Sequencing Center for Infectious Disease"/>
            <person name="Wu L."/>
            <person name="Ma J."/>
        </authorList>
    </citation>
    <scope>NUCLEOTIDE SEQUENCE [LARGE SCALE GENOMIC DNA]</scope>
    <source>
        <strain evidence="4">CGMCC 4.7246</strain>
    </source>
</reference>
<evidence type="ECO:0000313" key="4">
    <source>
        <dbReference type="Proteomes" id="UP001596220"/>
    </source>
</evidence>
<dbReference type="InterPro" id="IPR011990">
    <property type="entry name" value="TPR-like_helical_dom_sf"/>
</dbReference>
<dbReference type="SUPFAM" id="SSF52540">
    <property type="entry name" value="P-loop containing nucleoside triphosphate hydrolases"/>
    <property type="match status" value="1"/>
</dbReference>
<evidence type="ECO:0000256" key="1">
    <source>
        <dbReference type="SAM" id="MobiDB-lite"/>
    </source>
</evidence>
<evidence type="ECO:0000313" key="3">
    <source>
        <dbReference type="EMBL" id="MFC6092055.1"/>
    </source>
</evidence>
<feature type="compositionally biased region" description="Pro residues" evidence="1">
    <location>
        <begin position="167"/>
        <end position="183"/>
    </location>
</feature>
<comment type="caution">
    <text evidence="3">The sequence shown here is derived from an EMBL/GenBank/DDBJ whole genome shotgun (WGS) entry which is preliminary data.</text>
</comment>
<name>A0ABW1P9M2_9PSEU</name>
<feature type="compositionally biased region" description="Basic and acidic residues" evidence="1">
    <location>
        <begin position="330"/>
        <end position="353"/>
    </location>
</feature>
<dbReference type="InterPro" id="IPR027417">
    <property type="entry name" value="P-loop_NTPase"/>
</dbReference>
<dbReference type="Gene3D" id="1.25.40.10">
    <property type="entry name" value="Tetratricopeptide repeat domain"/>
    <property type="match status" value="2"/>
</dbReference>
<evidence type="ECO:0000259" key="2">
    <source>
        <dbReference type="Pfam" id="PF13191"/>
    </source>
</evidence>
<feature type="domain" description="Orc1-like AAA ATPase" evidence="2">
    <location>
        <begin position="40"/>
        <end position="167"/>
    </location>
</feature>
<dbReference type="InterPro" id="IPR041664">
    <property type="entry name" value="AAA_16"/>
</dbReference>
<feature type="region of interest" description="Disordered" evidence="1">
    <location>
        <begin position="330"/>
        <end position="357"/>
    </location>
</feature>
<accession>A0ABW1P9M2</accession>
<dbReference type="SUPFAM" id="SSF48452">
    <property type="entry name" value="TPR-like"/>
    <property type="match status" value="1"/>
</dbReference>
<organism evidence="3 4">
    <name type="scientific">Saccharothrix lopnurensis</name>
    <dbReference type="NCBI Taxonomy" id="1670621"/>
    <lineage>
        <taxon>Bacteria</taxon>
        <taxon>Bacillati</taxon>
        <taxon>Actinomycetota</taxon>
        <taxon>Actinomycetes</taxon>
        <taxon>Pseudonocardiales</taxon>
        <taxon>Pseudonocardiaceae</taxon>
        <taxon>Saccharothrix</taxon>
    </lineage>
</organism>
<dbReference type="Proteomes" id="UP001596220">
    <property type="component" value="Unassembled WGS sequence"/>
</dbReference>
<feature type="region of interest" description="Disordered" evidence="1">
    <location>
        <begin position="165"/>
        <end position="185"/>
    </location>
</feature>
<dbReference type="RefSeq" id="WP_380638349.1">
    <property type="nucleotide sequence ID" value="NZ_JBHSQO010000024.1"/>
</dbReference>